<evidence type="ECO:0000256" key="7">
    <source>
        <dbReference type="SAM" id="MobiDB-lite"/>
    </source>
</evidence>
<comment type="caution">
    <text evidence="8">The sequence shown here is derived from an EMBL/GenBank/DDBJ whole genome shotgun (WGS) entry which is preliminary data.</text>
</comment>
<keyword evidence="3" id="KW-0809">Transit peptide</keyword>
<evidence type="ECO:0000256" key="1">
    <source>
        <dbReference type="ARBA" id="ARBA00004305"/>
    </source>
</evidence>
<evidence type="ECO:0000256" key="5">
    <source>
        <dbReference type="ARBA" id="ARBA00023186"/>
    </source>
</evidence>
<dbReference type="InterPro" id="IPR008381">
    <property type="entry name" value="SDHAF3/Sdh7"/>
</dbReference>
<accession>A0A086J8S2</accession>
<evidence type="ECO:0000256" key="4">
    <source>
        <dbReference type="ARBA" id="ARBA00023128"/>
    </source>
</evidence>
<evidence type="ECO:0000313" key="8">
    <source>
        <dbReference type="EMBL" id="KFG28540.1"/>
    </source>
</evidence>
<name>A0A086J8S2_TOXGO</name>
<comment type="subunit">
    <text evidence="6">Interacts with the iron-sulfur protein subunit within the SDH catalytic dimer.</text>
</comment>
<dbReference type="GO" id="GO:0005759">
    <property type="term" value="C:mitochondrial matrix"/>
    <property type="evidence" value="ECO:0007669"/>
    <property type="project" value="UniProtKB-SubCell"/>
</dbReference>
<dbReference type="GO" id="GO:0005758">
    <property type="term" value="C:mitochondrial intermembrane space"/>
    <property type="evidence" value="ECO:0007669"/>
    <property type="project" value="TreeGrafter"/>
</dbReference>
<dbReference type="PANTHER" id="PTHR13137">
    <property type="entry name" value="DC11 ACN9 HOMOLOG"/>
    <property type="match status" value="1"/>
</dbReference>
<evidence type="ECO:0000256" key="6">
    <source>
        <dbReference type="RuleBase" id="RU368039"/>
    </source>
</evidence>
<feature type="region of interest" description="Disordered" evidence="7">
    <location>
        <begin position="77"/>
        <end position="113"/>
    </location>
</feature>
<dbReference type="GO" id="GO:0006105">
    <property type="term" value="P:succinate metabolic process"/>
    <property type="evidence" value="ECO:0007669"/>
    <property type="project" value="TreeGrafter"/>
</dbReference>
<comment type="subcellular location">
    <subcellularLocation>
        <location evidence="1 6">Mitochondrion matrix</location>
    </subcellularLocation>
</comment>
<sequence length="229" mass="25469">MASQILVPLFDRLQLQLGEAVQLYRRVLRVHRTQLGSAPMRDLADKFARAEFRSHMAAASEAASAIASASECQYTGGPEVALQPTNSKGSHSPRPEGGFSDGSSNAGNDALPIQRGTGCIPSIAVQEIFSGKGRFRQAEKHPTGCEKASPENQAPWVREVTEAEKVSKQLELFTEAWREYLAFADNRSLRRGRHLRPAQRELLSDDQKQQLQSIKQAQHLFRQQLHKPD</sequence>
<keyword evidence="4 6" id="KW-0496">Mitochondrion</keyword>
<comment type="similarity">
    <text evidence="2 6">Belongs to the complex I LYR family. SDHAF3 subfamily.</text>
</comment>
<dbReference type="GO" id="GO:0034553">
    <property type="term" value="P:mitochondrial respiratory chain complex II assembly"/>
    <property type="evidence" value="ECO:0007669"/>
    <property type="project" value="UniProtKB-UniRule"/>
</dbReference>
<dbReference type="PANTHER" id="PTHR13137:SF6">
    <property type="entry name" value="SUCCINATE DEHYDROGENASE ASSEMBLY FACTOR 3, MITOCHONDRIAL"/>
    <property type="match status" value="1"/>
</dbReference>
<gene>
    <name evidence="8" type="ORF">TGP89_363310</name>
</gene>
<dbReference type="Proteomes" id="UP000028828">
    <property type="component" value="Unassembled WGS sequence"/>
</dbReference>
<dbReference type="AlphaFoldDB" id="A0A086J8S2"/>
<evidence type="ECO:0000256" key="3">
    <source>
        <dbReference type="ARBA" id="ARBA00022946"/>
    </source>
</evidence>
<dbReference type="OrthoDB" id="438302at2759"/>
<reference evidence="8" key="1">
    <citation type="submission" date="2014-03" db="EMBL/GenBank/DDBJ databases">
        <authorList>
            <person name="Sibley D."/>
            <person name="Venepally P."/>
            <person name="Karamycheva S."/>
            <person name="Hadjithomas M."/>
            <person name="Khan A."/>
            <person name="Brunk B."/>
            <person name="Roos D."/>
            <person name="Caler E."/>
            <person name="Lorenzi H."/>
        </authorList>
    </citation>
    <scope>NUCLEOTIDE SEQUENCE [LARGE SCALE GENOMIC DNA]</scope>
    <source>
        <strain evidence="8">P89</strain>
    </source>
</reference>
<comment type="function">
    <text evidence="6">Plays an essential role in the assembly of succinate dehydrogenase (SDH), an enzyme complex (also referred to as respiratory complex II) that is a component of both the tricarboxylic acid (TCA) cycle and the mitochondrial electron transport chain, and which couples the oxidation of succinate to fumarate with the reduction of ubiquinone (coenzyme Q) to ubiquinol. Promotes maturation of the iron-sulfur protein subunit of the SDH catalytic dimer, protecting it from the deleterious effects of oxidants. May act together with SDHAF1.</text>
</comment>
<organism evidence="8">
    <name type="scientific">Toxoplasma gondii p89</name>
    <dbReference type="NCBI Taxonomy" id="943119"/>
    <lineage>
        <taxon>Eukaryota</taxon>
        <taxon>Sar</taxon>
        <taxon>Alveolata</taxon>
        <taxon>Apicomplexa</taxon>
        <taxon>Conoidasida</taxon>
        <taxon>Coccidia</taxon>
        <taxon>Eucoccidiorida</taxon>
        <taxon>Eimeriorina</taxon>
        <taxon>Sarcocystidae</taxon>
        <taxon>Toxoplasma</taxon>
    </lineage>
</organism>
<dbReference type="EMBL" id="AEYI02002354">
    <property type="protein sequence ID" value="KFG28540.1"/>
    <property type="molecule type" value="Genomic_DNA"/>
</dbReference>
<keyword evidence="5 6" id="KW-0143">Chaperone</keyword>
<dbReference type="Pfam" id="PF13233">
    <property type="entry name" value="Complex1_LYR_2"/>
    <property type="match status" value="1"/>
</dbReference>
<evidence type="ECO:0000256" key="2">
    <source>
        <dbReference type="ARBA" id="ARBA00006020"/>
    </source>
</evidence>
<protein>
    <recommendedName>
        <fullName evidence="6">Succinate dehydrogenase assembly factor 3</fullName>
        <shortName evidence="6">SDH assembly factor 3</shortName>
        <shortName evidence="6">SDHAF3</shortName>
    </recommendedName>
</protein>
<dbReference type="VEuPathDB" id="ToxoDB:TGP89_363310"/>
<proteinExistence type="inferred from homology"/>